<gene>
    <name evidence="1" type="ORF">FN846DRAFT_949169</name>
</gene>
<dbReference type="Proteomes" id="UP000326924">
    <property type="component" value="Unassembled WGS sequence"/>
</dbReference>
<dbReference type="EMBL" id="VXIS01000092">
    <property type="protein sequence ID" value="KAA8906100.1"/>
    <property type="molecule type" value="Genomic_DNA"/>
</dbReference>
<dbReference type="InParanoid" id="A0A5J5EWW5"/>
<proteinExistence type="predicted"/>
<reference evidence="1 2" key="1">
    <citation type="submission" date="2019-09" db="EMBL/GenBank/DDBJ databases">
        <title>Draft genome of the ectomycorrhizal ascomycete Sphaerosporella brunnea.</title>
        <authorList>
            <consortium name="DOE Joint Genome Institute"/>
            <person name="Benucci G.M."/>
            <person name="Marozzi G."/>
            <person name="Antonielli L."/>
            <person name="Sanchez S."/>
            <person name="Marco P."/>
            <person name="Wang X."/>
            <person name="Falini L.B."/>
            <person name="Barry K."/>
            <person name="Haridas S."/>
            <person name="Lipzen A."/>
            <person name="Labutti K."/>
            <person name="Grigoriev I.V."/>
            <person name="Murat C."/>
            <person name="Martin F."/>
            <person name="Albertini E."/>
            <person name="Donnini D."/>
            <person name="Bonito G."/>
        </authorList>
    </citation>
    <scope>NUCLEOTIDE SEQUENCE [LARGE SCALE GENOMIC DNA]</scope>
    <source>
        <strain evidence="1 2">Sb_GMNB300</strain>
    </source>
</reference>
<keyword evidence="2" id="KW-1185">Reference proteome</keyword>
<dbReference type="OrthoDB" id="1627963at2759"/>
<evidence type="ECO:0000313" key="2">
    <source>
        <dbReference type="Proteomes" id="UP000326924"/>
    </source>
</evidence>
<accession>A0A5J5EWW5</accession>
<dbReference type="AlphaFoldDB" id="A0A5J5EWW5"/>
<evidence type="ECO:0000313" key="1">
    <source>
        <dbReference type="EMBL" id="KAA8906100.1"/>
    </source>
</evidence>
<organism evidence="1 2">
    <name type="scientific">Sphaerosporella brunnea</name>
    <dbReference type="NCBI Taxonomy" id="1250544"/>
    <lineage>
        <taxon>Eukaryota</taxon>
        <taxon>Fungi</taxon>
        <taxon>Dikarya</taxon>
        <taxon>Ascomycota</taxon>
        <taxon>Pezizomycotina</taxon>
        <taxon>Pezizomycetes</taxon>
        <taxon>Pezizales</taxon>
        <taxon>Pyronemataceae</taxon>
        <taxon>Sphaerosporella</taxon>
    </lineage>
</organism>
<comment type="caution">
    <text evidence="1">The sequence shown here is derived from an EMBL/GenBank/DDBJ whole genome shotgun (WGS) entry which is preliminary data.</text>
</comment>
<protein>
    <submittedName>
        <fullName evidence="1">Uncharacterized protein</fullName>
    </submittedName>
</protein>
<sequence length="91" mass="10316">MAKTRSGEGFSRNMDDLKEVNQKASAYIKNIPATQWAVSRSPAPRYGHLTLNIVESVNGKSLKERELLILDLLDALWAKKMDSHFMRLELA</sequence>
<name>A0A5J5EWW5_9PEZI</name>